<proteinExistence type="predicted"/>
<feature type="domain" description="Carrier" evidence="1">
    <location>
        <begin position="1"/>
        <end position="56"/>
    </location>
</feature>
<dbReference type="InterPro" id="IPR009081">
    <property type="entry name" value="PP-bd_ACP"/>
</dbReference>
<dbReference type="Gene3D" id="1.10.1200.10">
    <property type="entry name" value="ACP-like"/>
    <property type="match status" value="1"/>
</dbReference>
<dbReference type="AlphaFoldDB" id="X1G3R0"/>
<name>X1G3R0_9ZZZZ</name>
<dbReference type="SUPFAM" id="SSF47336">
    <property type="entry name" value="ACP-like"/>
    <property type="match status" value="1"/>
</dbReference>
<comment type="caution">
    <text evidence="2">The sequence shown here is derived from an EMBL/GenBank/DDBJ whole genome shotgun (WGS) entry which is preliminary data.</text>
</comment>
<sequence>GEETNLVTDLGLDSIGILQVILGIEKEFGISIENHELDSGLLSRMSNLVSMIQEKLYEDN</sequence>
<organism evidence="2">
    <name type="scientific">marine sediment metagenome</name>
    <dbReference type="NCBI Taxonomy" id="412755"/>
    <lineage>
        <taxon>unclassified sequences</taxon>
        <taxon>metagenomes</taxon>
        <taxon>ecological metagenomes</taxon>
    </lineage>
</organism>
<reference evidence="2" key="1">
    <citation type="journal article" date="2014" name="Front. Microbiol.">
        <title>High frequency of phylogenetically diverse reductive dehalogenase-homologous genes in deep subseafloor sedimentary metagenomes.</title>
        <authorList>
            <person name="Kawai M."/>
            <person name="Futagami T."/>
            <person name="Toyoda A."/>
            <person name="Takaki Y."/>
            <person name="Nishi S."/>
            <person name="Hori S."/>
            <person name="Arai W."/>
            <person name="Tsubouchi T."/>
            <person name="Morono Y."/>
            <person name="Uchiyama I."/>
            <person name="Ito T."/>
            <person name="Fujiyama A."/>
            <person name="Inagaki F."/>
            <person name="Takami H."/>
        </authorList>
    </citation>
    <scope>NUCLEOTIDE SEQUENCE</scope>
    <source>
        <strain evidence="2">Expedition CK06-06</strain>
    </source>
</reference>
<dbReference type="InterPro" id="IPR036736">
    <property type="entry name" value="ACP-like_sf"/>
</dbReference>
<gene>
    <name evidence="2" type="ORF">S03H2_36007</name>
</gene>
<dbReference type="PROSITE" id="PS50075">
    <property type="entry name" value="CARRIER"/>
    <property type="match status" value="1"/>
</dbReference>
<accession>X1G3R0</accession>
<evidence type="ECO:0000259" key="1">
    <source>
        <dbReference type="PROSITE" id="PS50075"/>
    </source>
</evidence>
<protein>
    <recommendedName>
        <fullName evidence="1">Carrier domain-containing protein</fullName>
    </recommendedName>
</protein>
<evidence type="ECO:0000313" key="2">
    <source>
        <dbReference type="EMBL" id="GAH52526.1"/>
    </source>
</evidence>
<dbReference type="EMBL" id="BARU01022068">
    <property type="protein sequence ID" value="GAH52526.1"/>
    <property type="molecule type" value="Genomic_DNA"/>
</dbReference>
<feature type="non-terminal residue" evidence="2">
    <location>
        <position position="1"/>
    </location>
</feature>
<dbReference type="Pfam" id="PF00550">
    <property type="entry name" value="PP-binding"/>
    <property type="match status" value="1"/>
</dbReference>